<name>A0A0F9CD95_9ZZZZ</name>
<dbReference type="EMBL" id="LAZR01033810">
    <property type="protein sequence ID" value="KKL47049.1"/>
    <property type="molecule type" value="Genomic_DNA"/>
</dbReference>
<comment type="caution">
    <text evidence="1">The sequence shown here is derived from an EMBL/GenBank/DDBJ whole genome shotgun (WGS) entry which is preliminary data.</text>
</comment>
<protein>
    <submittedName>
        <fullName evidence="1">Uncharacterized protein</fullName>
    </submittedName>
</protein>
<organism evidence="1">
    <name type="scientific">marine sediment metagenome</name>
    <dbReference type="NCBI Taxonomy" id="412755"/>
    <lineage>
        <taxon>unclassified sequences</taxon>
        <taxon>metagenomes</taxon>
        <taxon>ecological metagenomes</taxon>
    </lineage>
</organism>
<feature type="non-terminal residue" evidence="1">
    <location>
        <position position="23"/>
    </location>
</feature>
<proteinExistence type="predicted"/>
<dbReference type="AlphaFoldDB" id="A0A0F9CD95"/>
<gene>
    <name evidence="1" type="ORF">LCGC14_2339430</name>
</gene>
<sequence>MTKIITHSGVAHLDDFLSVCLIL</sequence>
<evidence type="ECO:0000313" key="1">
    <source>
        <dbReference type="EMBL" id="KKL47049.1"/>
    </source>
</evidence>
<accession>A0A0F9CD95</accession>
<reference evidence="1" key="1">
    <citation type="journal article" date="2015" name="Nature">
        <title>Complex archaea that bridge the gap between prokaryotes and eukaryotes.</title>
        <authorList>
            <person name="Spang A."/>
            <person name="Saw J.H."/>
            <person name="Jorgensen S.L."/>
            <person name="Zaremba-Niedzwiedzka K."/>
            <person name="Martijn J."/>
            <person name="Lind A.E."/>
            <person name="van Eijk R."/>
            <person name="Schleper C."/>
            <person name="Guy L."/>
            <person name="Ettema T.J."/>
        </authorList>
    </citation>
    <scope>NUCLEOTIDE SEQUENCE</scope>
</reference>